<organism evidence="3 4">
    <name type="scientific">[Clostridium] asparagiforme DSM 15981</name>
    <dbReference type="NCBI Taxonomy" id="518636"/>
    <lineage>
        <taxon>Bacteria</taxon>
        <taxon>Bacillati</taxon>
        <taxon>Bacillota</taxon>
        <taxon>Clostridia</taxon>
        <taxon>Lachnospirales</taxon>
        <taxon>Lachnospiraceae</taxon>
        <taxon>Enterocloster</taxon>
    </lineage>
</organism>
<feature type="domain" description="SsuA/THI5-like" evidence="2">
    <location>
        <begin position="77"/>
        <end position="293"/>
    </location>
</feature>
<dbReference type="PROSITE" id="PS51257">
    <property type="entry name" value="PROKAR_LIPOPROTEIN"/>
    <property type="match status" value="1"/>
</dbReference>
<gene>
    <name evidence="3" type="ORF">CLOSTASPAR_02659</name>
</gene>
<evidence type="ECO:0000259" key="2">
    <source>
        <dbReference type="Pfam" id="PF09084"/>
    </source>
</evidence>
<dbReference type="PANTHER" id="PTHR31528:SF3">
    <property type="entry name" value="THIAMINE BIOSYNTHESIS PROTEIN HI_0357-RELATED"/>
    <property type="match status" value="1"/>
</dbReference>
<sequence length="365" mass="39733">MTARDVGLRRKQMIRHRWIAAAVVAAVMGMALTGCNAGGRAEQDETQPSGTGIAGSETDMESGSLKEITFVLDWTPNTNHTGLYVAREKGYFQEEGLNVKIVQPPEDGAVVLVASGKAQFGMSFQDSLAPAVAGESAMPVTAVAAVIQHNTSGIVSRKGEGMDRPKGMEGKTYATWEMPIEKAMVKNVVESDGGDYGKVKLVPSTVTDEVSALRTKSVDSIWIFYAWAGVKMELEGLETDYFAFADLNPVFDYYTPVIIANNPFLENEGDTARAFLRAVSRGYEDAVKNPREAAEILCAAAPELDPELAAASQEYLADKYQADAAQWGYIDPARWNAFYGWLNENQLLDTQIPENAGFSNDYLPQ</sequence>
<feature type="region of interest" description="Disordered" evidence="1">
    <location>
        <begin position="38"/>
        <end position="59"/>
    </location>
</feature>
<dbReference type="HOGENOM" id="CLU_028871_6_0_9"/>
<evidence type="ECO:0000256" key="1">
    <source>
        <dbReference type="SAM" id="MobiDB-lite"/>
    </source>
</evidence>
<accession>C0D077</accession>
<dbReference type="GO" id="GO:0009228">
    <property type="term" value="P:thiamine biosynthetic process"/>
    <property type="evidence" value="ECO:0007669"/>
    <property type="project" value="InterPro"/>
</dbReference>
<name>C0D077_9FIRM</name>
<dbReference type="Gene3D" id="3.40.190.10">
    <property type="entry name" value="Periplasmic binding protein-like II"/>
    <property type="match status" value="2"/>
</dbReference>
<dbReference type="SUPFAM" id="SSF53850">
    <property type="entry name" value="Periplasmic binding protein-like II"/>
    <property type="match status" value="1"/>
</dbReference>
<reference evidence="3 4" key="2">
    <citation type="submission" date="2009-02" db="EMBL/GenBank/DDBJ databases">
        <title>Draft genome sequence of Clostridium asparagiforme (DSM 15981).</title>
        <authorList>
            <person name="Sudarsanam P."/>
            <person name="Ley R."/>
            <person name="Guruge J."/>
            <person name="Turnbaugh P.J."/>
            <person name="Mahowald M."/>
            <person name="Liep D."/>
            <person name="Gordon J."/>
        </authorList>
    </citation>
    <scope>NUCLEOTIDE SEQUENCE [LARGE SCALE GENOMIC DNA]</scope>
    <source>
        <strain evidence="3 4">DSM 15981</strain>
    </source>
</reference>
<protein>
    <submittedName>
        <fullName evidence="3">NMT1/THI5-like protein</fullName>
    </submittedName>
</protein>
<dbReference type="AlphaFoldDB" id="C0D077"/>
<dbReference type="InterPro" id="IPR027939">
    <property type="entry name" value="NMT1/THI5"/>
</dbReference>
<dbReference type="Pfam" id="PF09084">
    <property type="entry name" value="NMT1"/>
    <property type="match status" value="1"/>
</dbReference>
<evidence type="ECO:0000313" key="4">
    <source>
        <dbReference type="Proteomes" id="UP000004756"/>
    </source>
</evidence>
<reference evidence="3 4" key="1">
    <citation type="submission" date="2009-01" db="EMBL/GenBank/DDBJ databases">
        <authorList>
            <person name="Fulton L."/>
            <person name="Clifton S."/>
            <person name="Fulton B."/>
            <person name="Xu J."/>
            <person name="Minx P."/>
            <person name="Pepin K.H."/>
            <person name="Johnson M."/>
            <person name="Bhonagiri V."/>
            <person name="Nash W.E."/>
            <person name="Mardis E.R."/>
            <person name="Wilson R.K."/>
        </authorList>
    </citation>
    <scope>NUCLEOTIDE SEQUENCE [LARGE SCALE GENOMIC DNA]</scope>
    <source>
        <strain evidence="3 4">DSM 15981</strain>
    </source>
</reference>
<dbReference type="PANTHER" id="PTHR31528">
    <property type="entry name" value="4-AMINO-5-HYDROXYMETHYL-2-METHYLPYRIMIDINE PHOSPHATE SYNTHASE THI11-RELATED"/>
    <property type="match status" value="1"/>
</dbReference>
<proteinExistence type="predicted"/>
<dbReference type="Proteomes" id="UP000004756">
    <property type="component" value="Unassembled WGS sequence"/>
</dbReference>
<comment type="caution">
    <text evidence="3">The sequence shown here is derived from an EMBL/GenBank/DDBJ whole genome shotgun (WGS) entry which is preliminary data.</text>
</comment>
<evidence type="ECO:0000313" key="3">
    <source>
        <dbReference type="EMBL" id="EEG55273.1"/>
    </source>
</evidence>
<dbReference type="EMBL" id="ACCJ01000157">
    <property type="protein sequence ID" value="EEG55273.1"/>
    <property type="molecule type" value="Genomic_DNA"/>
</dbReference>
<dbReference type="InterPro" id="IPR015168">
    <property type="entry name" value="SsuA/THI5"/>
</dbReference>
<keyword evidence="4" id="KW-1185">Reference proteome</keyword>